<evidence type="ECO:0000256" key="1">
    <source>
        <dbReference type="ARBA" id="ARBA00004141"/>
    </source>
</evidence>
<dbReference type="PIRSF" id="PIRSF015840">
    <property type="entry name" value="DUF284_TM_euk"/>
    <property type="match status" value="1"/>
</dbReference>
<dbReference type="GO" id="GO:0005794">
    <property type="term" value="C:Golgi apparatus"/>
    <property type="evidence" value="ECO:0007669"/>
    <property type="project" value="TreeGrafter"/>
</dbReference>
<dbReference type="InterPro" id="IPR005045">
    <property type="entry name" value="CDC50/LEM3_fam"/>
</dbReference>
<comment type="subcellular location">
    <subcellularLocation>
        <location evidence="1">Membrane</location>
        <topology evidence="1">Multi-pass membrane protein</topology>
    </subcellularLocation>
</comment>
<accession>A0AAF0EZS9</accession>
<reference evidence="9" key="1">
    <citation type="submission" date="2023-03" db="EMBL/GenBank/DDBJ databases">
        <title>Mating type loci evolution in Malassezia.</title>
        <authorList>
            <person name="Coelho M.A."/>
        </authorList>
    </citation>
    <scope>NUCLEOTIDE SEQUENCE</scope>
    <source>
        <strain evidence="9">CBS 9431</strain>
    </source>
</reference>
<evidence type="ECO:0000256" key="3">
    <source>
        <dbReference type="ARBA" id="ARBA00022692"/>
    </source>
</evidence>
<gene>
    <name evidence="9" type="ORF">MJAP1_001008</name>
</gene>
<evidence type="ECO:0000256" key="2">
    <source>
        <dbReference type="ARBA" id="ARBA00009457"/>
    </source>
</evidence>
<evidence type="ECO:0000256" key="8">
    <source>
        <dbReference type="SAM" id="Phobius"/>
    </source>
</evidence>
<evidence type="ECO:0000313" key="9">
    <source>
        <dbReference type="EMBL" id="WFD38060.1"/>
    </source>
</evidence>
<dbReference type="PANTHER" id="PTHR10926">
    <property type="entry name" value="CELL CYCLE CONTROL PROTEIN 50"/>
    <property type="match status" value="1"/>
</dbReference>
<evidence type="ECO:0000256" key="4">
    <source>
        <dbReference type="ARBA" id="ARBA00022989"/>
    </source>
</evidence>
<dbReference type="RefSeq" id="XP_060120957.1">
    <property type="nucleotide sequence ID" value="XM_060264974.1"/>
</dbReference>
<proteinExistence type="inferred from homology"/>
<comment type="similarity">
    <text evidence="2 6">Belongs to the CDC50/LEM3 family.</text>
</comment>
<dbReference type="Pfam" id="PF03381">
    <property type="entry name" value="CDC50"/>
    <property type="match status" value="1"/>
</dbReference>
<dbReference type="GO" id="GO:0005886">
    <property type="term" value="C:plasma membrane"/>
    <property type="evidence" value="ECO:0007669"/>
    <property type="project" value="TreeGrafter"/>
</dbReference>
<name>A0AAF0EZS9_9BASI</name>
<keyword evidence="4 8" id="KW-1133">Transmembrane helix</keyword>
<evidence type="ECO:0000256" key="7">
    <source>
        <dbReference type="SAM" id="MobiDB-lite"/>
    </source>
</evidence>
<feature type="compositionally biased region" description="Acidic residues" evidence="7">
    <location>
        <begin position="16"/>
        <end position="25"/>
    </location>
</feature>
<sequence>MLSRWRGGKGKAQEPANEDDAENEQNNEGGDKKKAYMTQRPANTALRQQRLKAWHPILSHATVLPLLVGVGVLFAIMGAVMYWSVLNVDEFTLDYTECRHLQPNAPPADMPSDKFWYHMSKMNASAYAPPQWSMQPIEVPQGNPPAFRCMISFSVPNQMDGGVFLYYRLTNYYQNHRRYLKSMDYMQLMNKPRTPDQLGSGQCKPLGRDPNTGKGIYPCGLIANSVFNDTFGNPQLLDAQGQVVRNYTMSEKNIVWPEEWKHYEAPTYKAADIVPPPFWLGATGPFGFPNGYEEGHVFNPRENEHFMVWMRTAAFPTFRKLYKRNDDEPLTVGRYTLEIHDNYPVSMFDGTKSVVISSTAWIGGRNLEIGLSHIAVAALCFALALALAAKQLVKPRRPGDLSYLSWNNPQNTAR</sequence>
<feature type="region of interest" description="Disordered" evidence="7">
    <location>
        <begin position="1"/>
        <end position="35"/>
    </location>
</feature>
<feature type="transmembrane region" description="Helical" evidence="8">
    <location>
        <begin position="57"/>
        <end position="83"/>
    </location>
</feature>
<keyword evidence="10" id="KW-1185">Reference proteome</keyword>
<dbReference type="Proteomes" id="UP001217754">
    <property type="component" value="Chromosome 1"/>
</dbReference>
<dbReference type="GO" id="GO:0045332">
    <property type="term" value="P:phospholipid translocation"/>
    <property type="evidence" value="ECO:0007669"/>
    <property type="project" value="UniProtKB-UniRule"/>
</dbReference>
<keyword evidence="5 6" id="KW-0472">Membrane</keyword>
<feature type="transmembrane region" description="Helical" evidence="8">
    <location>
        <begin position="369"/>
        <end position="389"/>
    </location>
</feature>
<protein>
    <submittedName>
        <fullName evidence="9">Uncharacterized protein</fullName>
    </submittedName>
</protein>
<dbReference type="PANTHER" id="PTHR10926:SF0">
    <property type="entry name" value="CDC50, ISOFORM A"/>
    <property type="match status" value="1"/>
</dbReference>
<evidence type="ECO:0000313" key="10">
    <source>
        <dbReference type="Proteomes" id="UP001217754"/>
    </source>
</evidence>
<dbReference type="EMBL" id="CP119958">
    <property type="protein sequence ID" value="WFD38060.1"/>
    <property type="molecule type" value="Genomic_DNA"/>
</dbReference>
<evidence type="ECO:0000256" key="5">
    <source>
        <dbReference type="ARBA" id="ARBA00023136"/>
    </source>
</evidence>
<evidence type="ECO:0000256" key="6">
    <source>
        <dbReference type="PIRNR" id="PIRNR015840"/>
    </source>
</evidence>
<keyword evidence="3 8" id="KW-0812">Transmembrane</keyword>
<dbReference type="AlphaFoldDB" id="A0AAF0EZS9"/>
<dbReference type="GO" id="GO:0005783">
    <property type="term" value="C:endoplasmic reticulum"/>
    <property type="evidence" value="ECO:0007669"/>
    <property type="project" value="TreeGrafter"/>
</dbReference>
<organism evidence="9 10">
    <name type="scientific">Malassezia japonica</name>
    <dbReference type="NCBI Taxonomy" id="223818"/>
    <lineage>
        <taxon>Eukaryota</taxon>
        <taxon>Fungi</taxon>
        <taxon>Dikarya</taxon>
        <taxon>Basidiomycota</taxon>
        <taxon>Ustilaginomycotina</taxon>
        <taxon>Malasseziomycetes</taxon>
        <taxon>Malasseziales</taxon>
        <taxon>Malasseziaceae</taxon>
        <taxon>Malassezia</taxon>
    </lineage>
</organism>
<dbReference type="GeneID" id="85224657"/>